<evidence type="ECO:0000313" key="6">
    <source>
        <dbReference type="EMBL" id="KAJ8047810.1"/>
    </source>
</evidence>
<keyword evidence="7" id="KW-1185">Reference proteome</keyword>
<dbReference type="Gene3D" id="3.90.190.10">
    <property type="entry name" value="Protein tyrosine phosphatase superfamily"/>
    <property type="match status" value="1"/>
</dbReference>
<feature type="domain" description="Tyrosine specific protein phosphatases" evidence="5">
    <location>
        <begin position="156"/>
        <end position="224"/>
    </location>
</feature>
<protein>
    <submittedName>
        <fullName evidence="6">Protein tyrosine phosphatase domain-containing protein 1</fullName>
    </submittedName>
</protein>
<feature type="compositionally biased region" description="Low complexity" evidence="3">
    <location>
        <begin position="324"/>
        <end position="336"/>
    </location>
</feature>
<keyword evidence="1" id="KW-0378">Hydrolase</keyword>
<dbReference type="PANTHER" id="PTHR23339">
    <property type="entry name" value="TYROSINE SPECIFIC PROTEIN PHOSPHATASE AND DUAL SPECIFICITY PROTEIN PHOSPHATASE"/>
    <property type="match status" value="1"/>
</dbReference>
<dbReference type="GO" id="GO:0060271">
    <property type="term" value="P:cilium assembly"/>
    <property type="evidence" value="ECO:0007669"/>
    <property type="project" value="InterPro"/>
</dbReference>
<dbReference type="AlphaFoldDB" id="A0A9Q1CNA8"/>
<dbReference type="PROSITE" id="PS00383">
    <property type="entry name" value="TYR_PHOSPHATASE_1"/>
    <property type="match status" value="1"/>
</dbReference>
<reference evidence="6" key="1">
    <citation type="submission" date="2021-10" db="EMBL/GenBank/DDBJ databases">
        <title>Tropical sea cucumber genome reveals ecological adaptation and Cuvierian tubules defense mechanism.</title>
        <authorList>
            <person name="Chen T."/>
        </authorList>
    </citation>
    <scope>NUCLEOTIDE SEQUENCE</scope>
    <source>
        <strain evidence="6">Nanhai2018</strain>
        <tissue evidence="6">Muscle</tissue>
    </source>
</reference>
<evidence type="ECO:0000256" key="2">
    <source>
        <dbReference type="ARBA" id="ARBA00022912"/>
    </source>
</evidence>
<dbReference type="CDD" id="cd14506">
    <property type="entry name" value="PTP_PTPDC1"/>
    <property type="match status" value="1"/>
</dbReference>
<dbReference type="EMBL" id="JAIZAY010000002">
    <property type="protein sequence ID" value="KAJ8047810.1"/>
    <property type="molecule type" value="Genomic_DNA"/>
</dbReference>
<evidence type="ECO:0000256" key="1">
    <source>
        <dbReference type="ARBA" id="ARBA00022801"/>
    </source>
</evidence>
<comment type="caution">
    <text evidence="6">The sequence shown here is derived from an EMBL/GenBank/DDBJ whole genome shotgun (WGS) entry which is preliminary data.</text>
</comment>
<evidence type="ECO:0000259" key="5">
    <source>
        <dbReference type="PROSITE" id="PS50056"/>
    </source>
</evidence>
<feature type="domain" description="Tyrosine-protein phosphatase" evidence="4">
    <location>
        <begin position="71"/>
        <end position="242"/>
    </location>
</feature>
<organism evidence="6 7">
    <name type="scientific">Holothuria leucospilota</name>
    <name type="common">Black long sea cucumber</name>
    <name type="synonym">Mertensiothuria leucospilota</name>
    <dbReference type="NCBI Taxonomy" id="206669"/>
    <lineage>
        <taxon>Eukaryota</taxon>
        <taxon>Metazoa</taxon>
        <taxon>Echinodermata</taxon>
        <taxon>Eleutherozoa</taxon>
        <taxon>Echinozoa</taxon>
        <taxon>Holothuroidea</taxon>
        <taxon>Aspidochirotacea</taxon>
        <taxon>Aspidochirotida</taxon>
        <taxon>Holothuriidae</taxon>
        <taxon>Holothuria</taxon>
    </lineage>
</organism>
<dbReference type="InterPro" id="IPR049573">
    <property type="entry name" value="PTPDC1_PTP"/>
</dbReference>
<dbReference type="InterPro" id="IPR029021">
    <property type="entry name" value="Prot-tyrosine_phosphatase-like"/>
</dbReference>
<dbReference type="GO" id="GO:0004725">
    <property type="term" value="F:protein tyrosine phosphatase activity"/>
    <property type="evidence" value="ECO:0007669"/>
    <property type="project" value="InterPro"/>
</dbReference>
<keyword evidence="2" id="KW-0904">Protein phosphatase</keyword>
<dbReference type="InterPro" id="IPR000387">
    <property type="entry name" value="Tyr_Pase_dom"/>
</dbReference>
<dbReference type="InterPro" id="IPR020422">
    <property type="entry name" value="TYR_PHOSPHATASE_DUAL_dom"/>
</dbReference>
<dbReference type="Proteomes" id="UP001152320">
    <property type="component" value="Chromosome 2"/>
</dbReference>
<evidence type="ECO:0000259" key="4">
    <source>
        <dbReference type="PROSITE" id="PS50054"/>
    </source>
</evidence>
<dbReference type="SMART" id="SM00404">
    <property type="entry name" value="PTPc_motif"/>
    <property type="match status" value="1"/>
</dbReference>
<gene>
    <name evidence="6" type="ORF">HOLleu_06912</name>
</gene>
<dbReference type="OrthoDB" id="542013at2759"/>
<proteinExistence type="predicted"/>
<dbReference type="SUPFAM" id="SSF52799">
    <property type="entry name" value="(Phosphotyrosine protein) phosphatases II"/>
    <property type="match status" value="1"/>
</dbReference>
<dbReference type="InterPro" id="IPR000340">
    <property type="entry name" value="Dual-sp_phosphatase_cat-dom"/>
</dbReference>
<dbReference type="InterPro" id="IPR003595">
    <property type="entry name" value="Tyr_Pase_cat"/>
</dbReference>
<accession>A0A9Q1CNA8</accession>
<feature type="region of interest" description="Disordered" evidence="3">
    <location>
        <begin position="318"/>
        <end position="343"/>
    </location>
</feature>
<evidence type="ECO:0000256" key="3">
    <source>
        <dbReference type="SAM" id="MobiDB-lite"/>
    </source>
</evidence>
<feature type="region of interest" description="Disordered" evidence="3">
    <location>
        <begin position="1"/>
        <end position="21"/>
    </location>
</feature>
<dbReference type="InterPro" id="IPR050561">
    <property type="entry name" value="PTP"/>
</dbReference>
<dbReference type="InterPro" id="IPR016130">
    <property type="entry name" value="Tyr_Pase_AS"/>
</dbReference>
<dbReference type="SMART" id="SM00195">
    <property type="entry name" value="DSPc"/>
    <property type="match status" value="1"/>
</dbReference>
<sequence length="569" mass="64820">MTTQDEDSLSESFGPHINTIERTSGKYGSLMDSIRRRAPEPMKCSLGCKGKNCKYCNPEKWASEDMAVRGLFSHWVTDDILATSRPIGEFMEKFSIIDQFKRFGIKSIINLQTAGEHSSCGPGLHRSGFSYNPQEFMDNGIFFYNFGWDDYGVRSLQFLLDMAKVMAFAIKQGKVAVHCHAGMGRTGVLIACYLIYSQRMDGDNAVHYLRQKRPGSVQTSTQVEACQQFAQYLIPLRMIFSVNDPRASPFTLEQFLNRQKLMLHGYEARDLKYIPKIVYVIWKRLLSLAHNKDVKFDPKEDNYEIMYEMSPRAFQEIRDAKDNSSCSSQESLSQTQNRSSLLNDTGNSLYQTKDWFRDNSLPDTTHVSDSGVVRRPQIKKKMSILLSKDGKREESECEIAEGVARALAYNLLEQRSGMSPEQKAALVQLEQRVKSLQESLNASSSTWDLLVTEKDHLFLATLMWSWFAHLKVSILCEKDVLLLVNADHPAAALKELPKGTRHTTEFMLSTLSRFPEIPSKVEEAVVGRLAEVLSASVRDTNNTSNYRRRLRKCFVAVVNHKRTKRNSET</sequence>
<evidence type="ECO:0000313" key="7">
    <source>
        <dbReference type="Proteomes" id="UP001152320"/>
    </source>
</evidence>
<dbReference type="FunFam" id="3.90.190.10:FF:000238">
    <property type="entry name" value="Uncharacterized protein"/>
    <property type="match status" value="1"/>
</dbReference>
<dbReference type="PROSITE" id="PS50054">
    <property type="entry name" value="TYR_PHOSPHATASE_DUAL"/>
    <property type="match status" value="1"/>
</dbReference>
<dbReference type="Pfam" id="PF00782">
    <property type="entry name" value="DSPc"/>
    <property type="match status" value="1"/>
</dbReference>
<name>A0A9Q1CNA8_HOLLE</name>
<dbReference type="PROSITE" id="PS50056">
    <property type="entry name" value="TYR_PHOSPHATASE_2"/>
    <property type="match status" value="1"/>
</dbReference>